<name>A0ACC2ST04_9FUNG</name>
<accession>A0ACC2ST04</accession>
<proteinExistence type="predicted"/>
<organism evidence="1 2">
    <name type="scientific">Entomophthora muscae</name>
    <dbReference type="NCBI Taxonomy" id="34485"/>
    <lineage>
        <taxon>Eukaryota</taxon>
        <taxon>Fungi</taxon>
        <taxon>Fungi incertae sedis</taxon>
        <taxon>Zoopagomycota</taxon>
        <taxon>Entomophthoromycotina</taxon>
        <taxon>Entomophthoromycetes</taxon>
        <taxon>Entomophthorales</taxon>
        <taxon>Entomophthoraceae</taxon>
        <taxon>Entomophthora</taxon>
    </lineage>
</organism>
<keyword evidence="2" id="KW-1185">Reference proteome</keyword>
<reference evidence="1" key="1">
    <citation type="submission" date="2022-04" db="EMBL/GenBank/DDBJ databases">
        <title>Genome of the entomopathogenic fungus Entomophthora muscae.</title>
        <authorList>
            <person name="Elya C."/>
            <person name="Lovett B.R."/>
            <person name="Lee E."/>
            <person name="Macias A.M."/>
            <person name="Hajek A.E."/>
            <person name="De Bivort B.L."/>
            <person name="Kasson M.T."/>
            <person name="De Fine Licht H.H."/>
            <person name="Stajich J.E."/>
        </authorList>
    </citation>
    <scope>NUCLEOTIDE SEQUENCE</scope>
    <source>
        <strain evidence="1">Berkeley</strain>
    </source>
</reference>
<gene>
    <name evidence="1" type="primary">CYM1</name>
    <name evidence="1" type="ORF">DSO57_1020235</name>
</gene>
<evidence type="ECO:0000313" key="2">
    <source>
        <dbReference type="Proteomes" id="UP001165960"/>
    </source>
</evidence>
<sequence length="1000" mass="111783">MSQQLKLKAWQGLPKCAYPRNLARAYATQFNVGEKINGFTVKEIRPVPELKLTGIRLSHDLTGAQHLHIDKNDPNNAFSIGFQTLPDNSSGVPHILEHTTLCGSKKYPVRDPFFKMLNRSLATYMNAWTAHDFTNYPFSTQNPVDFKNLLQVYLDATLQPLLLESDFRQEGWRLERENPLDEGTPWSLKGVVFNEMKGAMSDASSFFYTKHQHHLYEGTTYANCSGGEPLDIPSLTHEQLKEFHSQHYRPENAKSFTYGTFPLESHLSIIDNKYHELLKDRQVGKFDPLKGQKTSPSWNGPRRVLVDGPFDPMSPPDRQFKISVSYLTNEMKDTFESISLNLLSSLLTSGASAPMQQALLDTNLGAEYSATTGYNTHAKHASFSIGLQGVKECDLDKVESTIEKVLCSVRETGFNPRHIESALQPIELAFKHRTAGFGMGVNPGVMSNWMYGKNPMDGLEITKSILRLRESIAAGGFFEGLVEKYLLKNNQKMVFIMKPDEAYTQKLEAEEKALLERTVAKMIRNEDDAKKLFKEGQELLARQETKEDISCLPTLGLQDIVRETSWYDVVRDDTAGAPVYWRATDTNGVSYLRVSNQTDDIPNQLRPFIPLFCDCLTYLGTKRRSMAEIDQDIRLETGGISFSPFIKPDLSNPQSFVEGMQLSSHCLDFKIPAMYKLIQEILSETDFDNVERLRTLIVGNASSLVNSIADSGHSLARTHASSRLSLPMAASEQLNGLSQIRFMSKLAVTQDLTSVVSSLKQLQALFTRRGAMKALVVSESAVQDDHRSCIASFLSSFSNSQPLPKDSPLVLDLTKYHLAKFPFSTNYAAMTCNSVPFDNPNSPDIQVLSSLVSNLYLHREVREKGGAYGGGATFNAMYGQFSFYSYRDPSPFKNVDKVFLDSLKWASRHPFTATEIAEAKLSIFQGLDTPRSAAEEGVTQFSTGLSREVVQSRRDRFLSVTSNDVCQAALKLLNNPSFTATVIGDASPTNLEAWQVSSGE</sequence>
<keyword evidence="1" id="KW-0645">Protease</keyword>
<keyword evidence="1" id="KW-0378">Hydrolase</keyword>
<dbReference type="EMBL" id="QTSX02004354">
    <property type="protein sequence ID" value="KAJ9065382.1"/>
    <property type="molecule type" value="Genomic_DNA"/>
</dbReference>
<protein>
    <submittedName>
        <fullName evidence="1">Mitochondrial presequence protease</fullName>
    </submittedName>
</protein>
<comment type="caution">
    <text evidence="1">The sequence shown here is derived from an EMBL/GenBank/DDBJ whole genome shotgun (WGS) entry which is preliminary data.</text>
</comment>
<dbReference type="Proteomes" id="UP001165960">
    <property type="component" value="Unassembled WGS sequence"/>
</dbReference>
<evidence type="ECO:0000313" key="1">
    <source>
        <dbReference type="EMBL" id="KAJ9065382.1"/>
    </source>
</evidence>